<dbReference type="Proteomes" id="UP000466864">
    <property type="component" value="Unassembled WGS sequence"/>
</dbReference>
<dbReference type="AlphaFoldDB" id="A0A7X2P9M9"/>
<sequence>MELFSRKELSQYTAERYKELEKEIQGFSDQQICTCDIEEWADYFQSKYYIDPIILYESNIEQSISESVLKQYNTWHRMDPYEPEYYNVDGYSISFKIPFDGDANLLYLKPSTFIMTRFSVSSVTAPQGEELGSLVIVIENTKDNLKVHSDNLAQYVAGQFEGQFKNYRQMINYVNAGIKGYNDGLRQNIIGLLNKRRDKANDFAAISRALSIPLKKSKNAPTSAPVPLKRVTRKPVEKPGFRQPEPEYCISNEDYSNILNIIHGVCSSMEATARTFIKNDEEELRDFIITTLGTHYENAVTGETFRKIGKTDIHVIFENKAAFIGECKIWHGIKKFSEALDQLFGYSTWKDLKTALIVFNKDNKDFFSIRRTIECWIQENTKQFKVRKGNMWECILHREDTNTDVVLSIAVYDISV</sequence>
<name>A0A7X2P9M9_9FIRM</name>
<proteinExistence type="predicted"/>
<evidence type="ECO:0000313" key="1">
    <source>
        <dbReference type="EMBL" id="MST82782.1"/>
    </source>
</evidence>
<evidence type="ECO:0000313" key="2">
    <source>
        <dbReference type="Proteomes" id="UP000466864"/>
    </source>
</evidence>
<dbReference type="RefSeq" id="WP_154458691.1">
    <property type="nucleotide sequence ID" value="NZ_VUMV01000008.1"/>
</dbReference>
<organism evidence="1 2">
    <name type="scientific">Bilifractor porci</name>
    <dbReference type="NCBI Taxonomy" id="2606636"/>
    <lineage>
        <taxon>Bacteria</taxon>
        <taxon>Bacillati</taxon>
        <taxon>Bacillota</taxon>
        <taxon>Clostridia</taxon>
        <taxon>Lachnospirales</taxon>
        <taxon>Lachnospiraceae</taxon>
        <taxon>Bilifractor</taxon>
    </lineage>
</organism>
<accession>A0A7X2P9M9</accession>
<comment type="caution">
    <text evidence="1">The sequence shown here is derived from an EMBL/GenBank/DDBJ whole genome shotgun (WGS) entry which is preliminary data.</text>
</comment>
<protein>
    <submittedName>
        <fullName evidence="1">Uncharacterized protein</fullName>
    </submittedName>
</protein>
<gene>
    <name evidence="1" type="ORF">FYJ60_10705</name>
</gene>
<keyword evidence="2" id="KW-1185">Reference proteome</keyword>
<reference evidence="1 2" key="1">
    <citation type="submission" date="2019-08" db="EMBL/GenBank/DDBJ databases">
        <title>In-depth cultivation of the pig gut microbiome towards novel bacterial diversity and tailored functional studies.</title>
        <authorList>
            <person name="Wylensek D."/>
            <person name="Hitch T.C.A."/>
            <person name="Clavel T."/>
        </authorList>
    </citation>
    <scope>NUCLEOTIDE SEQUENCE [LARGE SCALE GENOMIC DNA]</scope>
    <source>
        <strain evidence="1 2">Oil+RF-744-WCA-WT-13</strain>
    </source>
</reference>
<dbReference type="EMBL" id="VUMV01000008">
    <property type="protein sequence ID" value="MST82782.1"/>
    <property type="molecule type" value="Genomic_DNA"/>
</dbReference>